<dbReference type="PANTHER" id="PTHR31272">
    <property type="entry name" value="CYTOCHROME C-TYPE BIOGENESIS PROTEIN HI_1454-RELATED"/>
    <property type="match status" value="1"/>
</dbReference>
<dbReference type="PANTHER" id="PTHR31272:SF4">
    <property type="entry name" value="CYTOCHROME C-TYPE BIOGENESIS PROTEIN HI_1454-RELATED"/>
    <property type="match status" value="1"/>
</dbReference>
<feature type="transmembrane region" description="Helical" evidence="7">
    <location>
        <begin position="86"/>
        <end position="104"/>
    </location>
</feature>
<evidence type="ECO:0000256" key="7">
    <source>
        <dbReference type="SAM" id="Phobius"/>
    </source>
</evidence>
<dbReference type="OrthoDB" id="9803065at2"/>
<keyword evidence="5 7" id="KW-1133">Transmembrane helix</keyword>
<dbReference type="EMBL" id="LWQU01000170">
    <property type="protein sequence ID" value="OAN47039.1"/>
    <property type="molecule type" value="Genomic_DNA"/>
</dbReference>
<feature type="transmembrane region" description="Helical" evidence="7">
    <location>
        <begin position="52"/>
        <end position="74"/>
    </location>
</feature>
<feature type="transmembrane region" description="Helical" evidence="7">
    <location>
        <begin position="204"/>
        <end position="225"/>
    </location>
</feature>
<comment type="caution">
    <text evidence="9">The sequence shown here is derived from an EMBL/GenBank/DDBJ whole genome shotgun (WGS) entry which is preliminary data.</text>
</comment>
<dbReference type="AlphaFoldDB" id="A0A178ME41"/>
<evidence type="ECO:0000256" key="1">
    <source>
        <dbReference type="ARBA" id="ARBA00004141"/>
    </source>
</evidence>
<dbReference type="STRING" id="1437059.A6A05_15895"/>
<dbReference type="GO" id="GO:0016020">
    <property type="term" value="C:membrane"/>
    <property type="evidence" value="ECO:0007669"/>
    <property type="project" value="UniProtKB-SubCell"/>
</dbReference>
<evidence type="ECO:0000256" key="2">
    <source>
        <dbReference type="ARBA" id="ARBA00006143"/>
    </source>
</evidence>
<feature type="domain" description="Cytochrome C biogenesis protein transmembrane" evidence="8">
    <location>
        <begin position="10"/>
        <end position="218"/>
    </location>
</feature>
<keyword evidence="3 7" id="KW-0812">Transmembrane</keyword>
<sequence length="240" mass="24917">MEGFDVSYWAAFGAGALSFLSPCVLPLIPAYLCFLGGVGLDQLDGAKRSVRLSALAFVLGFSTVFVAMGAGASALNRLITDNIETLSVVAGLVIIAFGLHYMGVMRIAFLNFEKRVHVQSRPAGLAGAFLLGLAFAFGWTPCVGPILATILMVAASGSTMAYGTSLLAAYAAGLGIPFLLAALAAKPFLAFLARFRRHMRAVELAIGGLLIATGLLILTGSMNLIGNGLLDLMPAFGRIG</sequence>
<keyword evidence="4" id="KW-0201">Cytochrome c-type biogenesis</keyword>
<dbReference type="InterPro" id="IPR003834">
    <property type="entry name" value="Cyt_c_assmbl_TM_dom"/>
</dbReference>
<name>A0A178ME41_9PROT</name>
<keyword evidence="10" id="KW-1185">Reference proteome</keyword>
<evidence type="ECO:0000313" key="10">
    <source>
        <dbReference type="Proteomes" id="UP000078543"/>
    </source>
</evidence>
<evidence type="ECO:0000256" key="3">
    <source>
        <dbReference type="ARBA" id="ARBA00022692"/>
    </source>
</evidence>
<evidence type="ECO:0000256" key="5">
    <source>
        <dbReference type="ARBA" id="ARBA00022989"/>
    </source>
</evidence>
<dbReference type="GO" id="GO:0017004">
    <property type="term" value="P:cytochrome complex assembly"/>
    <property type="evidence" value="ECO:0007669"/>
    <property type="project" value="UniProtKB-KW"/>
</dbReference>
<comment type="similarity">
    <text evidence="2">Belongs to the DsbD family.</text>
</comment>
<evidence type="ECO:0000256" key="6">
    <source>
        <dbReference type="ARBA" id="ARBA00023136"/>
    </source>
</evidence>
<protein>
    <submittedName>
        <fullName evidence="9">Cytochrome C biogenesis protein</fullName>
    </submittedName>
</protein>
<dbReference type="Proteomes" id="UP000078543">
    <property type="component" value="Unassembled WGS sequence"/>
</dbReference>
<accession>A0A178ME41</accession>
<keyword evidence="6 7" id="KW-0472">Membrane</keyword>
<proteinExistence type="inferred from homology"/>
<evidence type="ECO:0000313" key="9">
    <source>
        <dbReference type="EMBL" id="OAN47039.1"/>
    </source>
</evidence>
<dbReference type="InterPro" id="IPR051790">
    <property type="entry name" value="Cytochrome_c-biogenesis_DsbD"/>
</dbReference>
<organism evidence="9 10">
    <name type="scientific">Magnetospirillum moscoviense</name>
    <dbReference type="NCBI Taxonomy" id="1437059"/>
    <lineage>
        <taxon>Bacteria</taxon>
        <taxon>Pseudomonadati</taxon>
        <taxon>Pseudomonadota</taxon>
        <taxon>Alphaproteobacteria</taxon>
        <taxon>Rhodospirillales</taxon>
        <taxon>Rhodospirillaceae</taxon>
        <taxon>Magnetospirillum</taxon>
    </lineage>
</organism>
<gene>
    <name evidence="9" type="ORF">A6A05_15895</name>
</gene>
<feature type="transmembrane region" description="Helical" evidence="7">
    <location>
        <begin position="125"/>
        <end position="155"/>
    </location>
</feature>
<evidence type="ECO:0000259" key="8">
    <source>
        <dbReference type="Pfam" id="PF02683"/>
    </source>
</evidence>
<comment type="subcellular location">
    <subcellularLocation>
        <location evidence="1">Membrane</location>
        <topology evidence="1">Multi-pass membrane protein</topology>
    </subcellularLocation>
</comment>
<dbReference type="Pfam" id="PF02683">
    <property type="entry name" value="DsbD_TM"/>
    <property type="match status" value="1"/>
</dbReference>
<dbReference type="RefSeq" id="WP_068503562.1">
    <property type="nucleotide sequence ID" value="NZ_LWQU01000170.1"/>
</dbReference>
<feature type="transmembrane region" description="Helical" evidence="7">
    <location>
        <begin position="12"/>
        <end position="40"/>
    </location>
</feature>
<reference evidence="9 10" key="1">
    <citation type="submission" date="2016-04" db="EMBL/GenBank/DDBJ databases">
        <title>Draft genome sequence of freshwater magnetotactic bacteria Magnetospirillum marisnigri SP-1 and Magnetospirillum moscoviense BB-1.</title>
        <authorList>
            <person name="Koziaeva V."/>
            <person name="Dziuba M.V."/>
            <person name="Ivanov T.M."/>
            <person name="Kuznetsov B."/>
            <person name="Grouzdev D.S."/>
        </authorList>
    </citation>
    <scope>NUCLEOTIDE SEQUENCE [LARGE SCALE GENOMIC DNA]</scope>
    <source>
        <strain evidence="9 10">BB-1</strain>
    </source>
</reference>
<feature type="transmembrane region" description="Helical" evidence="7">
    <location>
        <begin position="167"/>
        <end position="192"/>
    </location>
</feature>
<evidence type="ECO:0000256" key="4">
    <source>
        <dbReference type="ARBA" id="ARBA00022748"/>
    </source>
</evidence>